<proteinExistence type="predicted"/>
<reference evidence="1 2" key="1">
    <citation type="submission" date="2016-11" db="EMBL/GenBank/DDBJ databases">
        <authorList>
            <person name="Jaros S."/>
            <person name="Januszkiewicz K."/>
            <person name="Wedrychowicz H."/>
        </authorList>
    </citation>
    <scope>NUCLEOTIDE SEQUENCE [LARGE SCALE GENOMIC DNA]</scope>
    <source>
        <strain evidence="1 2">DSM 28715</strain>
    </source>
</reference>
<evidence type="ECO:0000313" key="1">
    <source>
        <dbReference type="EMBL" id="SHG83954.1"/>
    </source>
</evidence>
<accession>A0A1M5N308</accession>
<evidence type="ECO:0000313" key="2">
    <source>
        <dbReference type="Proteomes" id="UP000184074"/>
    </source>
</evidence>
<dbReference type="RefSeq" id="WP_072899882.1">
    <property type="nucleotide sequence ID" value="NZ_FQXB01000001.1"/>
</dbReference>
<gene>
    <name evidence="1" type="ORF">SAMN05444003_1162</name>
</gene>
<dbReference type="Proteomes" id="UP000184074">
    <property type="component" value="Unassembled WGS sequence"/>
</dbReference>
<keyword evidence="2" id="KW-1185">Reference proteome</keyword>
<name>A0A1M5N308_9RHOB</name>
<organism evidence="1 2">
    <name type="scientific">Cognatiyoonia sediminum</name>
    <dbReference type="NCBI Taxonomy" id="1508389"/>
    <lineage>
        <taxon>Bacteria</taxon>
        <taxon>Pseudomonadati</taxon>
        <taxon>Pseudomonadota</taxon>
        <taxon>Alphaproteobacteria</taxon>
        <taxon>Rhodobacterales</taxon>
        <taxon>Paracoccaceae</taxon>
        <taxon>Cognatiyoonia</taxon>
    </lineage>
</organism>
<dbReference type="AlphaFoldDB" id="A0A1M5N308"/>
<sequence length="182" mass="20193">MIGLVNSVRTRLSTFFKEERGSATLDFVIALPMVAFYFGSAYEGGVLSMRNVVLQHAVDATVRQVRIGQIPFATHENLTETICDYGSIIPDCDQNLRLEMVRIDPRNWIEPSDEVACVDREDQGNPVINFNPGLNNELMVLRVCALFDPMMPTTGLGKEIPKKSGGAYALVATSSYVMEPFQ</sequence>
<evidence type="ECO:0008006" key="3">
    <source>
        <dbReference type="Google" id="ProtNLM"/>
    </source>
</evidence>
<dbReference type="OrthoDB" id="7907064at2"/>
<dbReference type="STRING" id="1508389.SAMN05444003_1162"/>
<protein>
    <recommendedName>
        <fullName evidence="3">TadE-like protein</fullName>
    </recommendedName>
</protein>
<dbReference type="EMBL" id="FQXB01000001">
    <property type="protein sequence ID" value="SHG83954.1"/>
    <property type="molecule type" value="Genomic_DNA"/>
</dbReference>